<dbReference type="Proteomes" id="UP001285521">
    <property type="component" value="Unassembled WGS sequence"/>
</dbReference>
<dbReference type="EMBL" id="JAXAVW010000017">
    <property type="protein sequence ID" value="MDX8032898.1"/>
    <property type="molecule type" value="Genomic_DNA"/>
</dbReference>
<organism evidence="2 3">
    <name type="scientific">Lentzea miocenica</name>
    <dbReference type="NCBI Taxonomy" id="3095431"/>
    <lineage>
        <taxon>Bacteria</taxon>
        <taxon>Bacillati</taxon>
        <taxon>Actinomycetota</taxon>
        <taxon>Actinomycetes</taxon>
        <taxon>Pseudonocardiales</taxon>
        <taxon>Pseudonocardiaceae</taxon>
        <taxon>Lentzea</taxon>
    </lineage>
</organism>
<feature type="transmembrane region" description="Helical" evidence="1">
    <location>
        <begin position="111"/>
        <end position="134"/>
    </location>
</feature>
<evidence type="ECO:0000313" key="3">
    <source>
        <dbReference type="Proteomes" id="UP001285521"/>
    </source>
</evidence>
<name>A0ABU4T3Z7_9PSEU</name>
<feature type="transmembrane region" description="Helical" evidence="1">
    <location>
        <begin position="87"/>
        <end position="105"/>
    </location>
</feature>
<reference evidence="2 3" key="1">
    <citation type="submission" date="2023-11" db="EMBL/GenBank/DDBJ databases">
        <title>Lentzea sokolovensis, sp. nov., Lentzea kristufkii, sp. nov., and Lentzea miocenensis, sp. nov., rare actinobacteria from Sokolov Coal Basin, Miocene lacustrine sediment, Czech Republic.</title>
        <authorList>
            <person name="Lara A."/>
            <person name="Kotroba L."/>
            <person name="Nouioui I."/>
            <person name="Neumann-Schaal M."/>
            <person name="Mast Y."/>
            <person name="Chronakova A."/>
        </authorList>
    </citation>
    <scope>NUCLEOTIDE SEQUENCE [LARGE SCALE GENOMIC DNA]</scope>
    <source>
        <strain evidence="2 3">BCCO 10_0856</strain>
    </source>
</reference>
<gene>
    <name evidence="2" type="ORF">SK803_21995</name>
</gene>
<accession>A0ABU4T3Z7</accession>
<evidence type="ECO:0000313" key="2">
    <source>
        <dbReference type="EMBL" id="MDX8032898.1"/>
    </source>
</evidence>
<feature type="transmembrane region" description="Helical" evidence="1">
    <location>
        <begin position="40"/>
        <end position="66"/>
    </location>
</feature>
<keyword evidence="1" id="KW-0812">Transmembrane</keyword>
<sequence length="140" mass="14981">MAVEEKRAWAMAITAVVGYAAYVLIVLLGADGRPLVEAPYAGALLWTIVFGIVVGIVSGIWFGIAARDDGMQVDERDREIGRFGDHIGQSFGVIGGVSAMALAVFEAPHFWIANVLYLCFVLSAVLGSVAKIFAYRRGMA</sequence>
<evidence type="ECO:0008006" key="4">
    <source>
        <dbReference type="Google" id="ProtNLM"/>
    </source>
</evidence>
<comment type="caution">
    <text evidence="2">The sequence shown here is derived from an EMBL/GenBank/DDBJ whole genome shotgun (WGS) entry which is preliminary data.</text>
</comment>
<keyword evidence="3" id="KW-1185">Reference proteome</keyword>
<keyword evidence="1" id="KW-0472">Membrane</keyword>
<protein>
    <recommendedName>
        <fullName evidence="4">DUF2178 domain-containing protein</fullName>
    </recommendedName>
</protein>
<dbReference type="RefSeq" id="WP_319967922.1">
    <property type="nucleotide sequence ID" value="NZ_JAXAVW010000017.1"/>
</dbReference>
<keyword evidence="1" id="KW-1133">Transmembrane helix</keyword>
<evidence type="ECO:0000256" key="1">
    <source>
        <dbReference type="SAM" id="Phobius"/>
    </source>
</evidence>
<proteinExistence type="predicted"/>
<feature type="transmembrane region" description="Helical" evidence="1">
    <location>
        <begin position="7"/>
        <end position="28"/>
    </location>
</feature>